<name>A0ABR6Y644_9BURK</name>
<organism evidence="1 2">
    <name type="scientific">Undibacterium flavidum</name>
    <dbReference type="NCBI Taxonomy" id="2762297"/>
    <lineage>
        <taxon>Bacteria</taxon>
        <taxon>Pseudomonadati</taxon>
        <taxon>Pseudomonadota</taxon>
        <taxon>Betaproteobacteria</taxon>
        <taxon>Burkholderiales</taxon>
        <taxon>Oxalobacteraceae</taxon>
        <taxon>Undibacterium</taxon>
    </lineage>
</organism>
<proteinExistence type="predicted"/>
<gene>
    <name evidence="1" type="ORF">H8K55_00420</name>
</gene>
<protein>
    <submittedName>
        <fullName evidence="1">Nickel transporter</fullName>
    </submittedName>
</protein>
<reference evidence="1 2" key="1">
    <citation type="submission" date="2020-08" db="EMBL/GenBank/DDBJ databases">
        <title>Novel species isolated from subtropical streams in China.</title>
        <authorList>
            <person name="Lu H."/>
        </authorList>
    </citation>
    <scope>NUCLEOTIDE SEQUENCE [LARGE SCALE GENOMIC DNA]</scope>
    <source>
        <strain evidence="1 2">LX15W</strain>
    </source>
</reference>
<comment type="caution">
    <text evidence="1">The sequence shown here is derived from an EMBL/GenBank/DDBJ whole genome shotgun (WGS) entry which is preliminary data.</text>
</comment>
<dbReference type="RefSeq" id="WP_186940053.1">
    <property type="nucleotide sequence ID" value="NZ_JACOGA010000001.1"/>
</dbReference>
<evidence type="ECO:0000313" key="2">
    <source>
        <dbReference type="Proteomes" id="UP000624279"/>
    </source>
</evidence>
<sequence length="157" mass="18172">MDKELYALIMQCMAEHEIEQPKREKLATTIATRFAEKNRLAEMKSRLAILFEYEKNYLQLVKEFKEEIKFAGSIQEDLRKERAKFFADTLKEVSTTFKESQVEPEVAAVWLKDLVGSYTRSLDLSSGLIEEQTIDTIGKIRGGARKNMKEIENNSEI</sequence>
<accession>A0ABR6Y644</accession>
<dbReference type="Proteomes" id="UP000624279">
    <property type="component" value="Unassembled WGS sequence"/>
</dbReference>
<keyword evidence="2" id="KW-1185">Reference proteome</keyword>
<dbReference type="EMBL" id="JACOGA010000001">
    <property type="protein sequence ID" value="MBC3872033.1"/>
    <property type="molecule type" value="Genomic_DNA"/>
</dbReference>
<evidence type="ECO:0000313" key="1">
    <source>
        <dbReference type="EMBL" id="MBC3872033.1"/>
    </source>
</evidence>